<dbReference type="Proteomes" id="UP001597400">
    <property type="component" value="Unassembled WGS sequence"/>
</dbReference>
<sequence length="237" mass="25774">MGVHAILAVDSLPKVITFDCYGTLVQWHRAVRHAVRLILDRHAGATTPEDRVATVADRLRGVAVDHQRQPAFLDYKAVLHASLNQALAEAGHATTAADLETLLQTLGRIAPHPEVPAALARLRERTRIAIISNTSDDLIAGTVDAIGTPIDFVVTAQQARAYKPDHRLFLHAYAVMGVTPDETIHVGMGQFTDLKVCHELGIRSVWIDREGEPLNPAWQPAAVLQDLAGLPDLLLPS</sequence>
<evidence type="ECO:0000313" key="2">
    <source>
        <dbReference type="EMBL" id="MFD1951936.1"/>
    </source>
</evidence>
<organism evidence="2 3">
    <name type="scientific">Sphingomonas arantia</name>
    <dbReference type="NCBI Taxonomy" id="1460676"/>
    <lineage>
        <taxon>Bacteria</taxon>
        <taxon>Pseudomonadati</taxon>
        <taxon>Pseudomonadota</taxon>
        <taxon>Alphaproteobacteria</taxon>
        <taxon>Sphingomonadales</taxon>
        <taxon>Sphingomonadaceae</taxon>
        <taxon>Sphingomonas</taxon>
    </lineage>
</organism>
<dbReference type="SUPFAM" id="SSF56784">
    <property type="entry name" value="HAD-like"/>
    <property type="match status" value="1"/>
</dbReference>
<evidence type="ECO:0000313" key="3">
    <source>
        <dbReference type="Proteomes" id="UP001597400"/>
    </source>
</evidence>
<dbReference type="RefSeq" id="WP_380931155.1">
    <property type="nucleotide sequence ID" value="NZ_JBHUGS010000004.1"/>
</dbReference>
<reference evidence="3" key="1">
    <citation type="journal article" date="2019" name="Int. J. Syst. Evol. Microbiol.">
        <title>The Global Catalogue of Microorganisms (GCM) 10K type strain sequencing project: providing services to taxonomists for standard genome sequencing and annotation.</title>
        <authorList>
            <consortium name="The Broad Institute Genomics Platform"/>
            <consortium name="The Broad Institute Genome Sequencing Center for Infectious Disease"/>
            <person name="Wu L."/>
            <person name="Ma J."/>
        </authorList>
    </citation>
    <scope>NUCLEOTIDE SEQUENCE [LARGE SCALE GENOMIC DNA]</scope>
    <source>
        <strain evidence="3">CGMCC 1.12702</strain>
    </source>
</reference>
<dbReference type="EC" id="3.1.3.-" evidence="2"/>
<dbReference type="PANTHER" id="PTHR43316:SF3">
    <property type="entry name" value="HALOACID DEHALOGENASE, TYPE II (AFU_ORTHOLOGUE AFUA_2G07750)-RELATED"/>
    <property type="match status" value="1"/>
</dbReference>
<accession>A0ABW4U0V7</accession>
<comment type="caution">
    <text evidence="2">The sequence shown here is derived from an EMBL/GenBank/DDBJ whole genome shotgun (WGS) entry which is preliminary data.</text>
</comment>
<keyword evidence="1 2" id="KW-0378">Hydrolase</keyword>
<dbReference type="InterPro" id="IPR036412">
    <property type="entry name" value="HAD-like_sf"/>
</dbReference>
<dbReference type="PANTHER" id="PTHR43316">
    <property type="entry name" value="HYDROLASE, HALOACID DELAHOGENASE-RELATED"/>
    <property type="match status" value="1"/>
</dbReference>
<dbReference type="GO" id="GO:0016787">
    <property type="term" value="F:hydrolase activity"/>
    <property type="evidence" value="ECO:0007669"/>
    <property type="project" value="UniProtKB-KW"/>
</dbReference>
<dbReference type="NCBIfam" id="TIGR01493">
    <property type="entry name" value="HAD-SF-IA-v2"/>
    <property type="match status" value="1"/>
</dbReference>
<dbReference type="InterPro" id="IPR006439">
    <property type="entry name" value="HAD-SF_hydro_IA"/>
</dbReference>
<dbReference type="SFLD" id="SFLDS00003">
    <property type="entry name" value="Haloacid_Dehalogenase"/>
    <property type="match status" value="1"/>
</dbReference>
<dbReference type="Gene3D" id="1.10.150.750">
    <property type="match status" value="1"/>
</dbReference>
<gene>
    <name evidence="2" type="ORF">ACFSGX_14275</name>
</gene>
<dbReference type="InterPro" id="IPR051540">
    <property type="entry name" value="S-2-haloacid_dehalogenase"/>
</dbReference>
<evidence type="ECO:0000256" key="1">
    <source>
        <dbReference type="ARBA" id="ARBA00022801"/>
    </source>
</evidence>
<dbReference type="InterPro" id="IPR023214">
    <property type="entry name" value="HAD_sf"/>
</dbReference>
<dbReference type="Pfam" id="PF00702">
    <property type="entry name" value="Hydrolase"/>
    <property type="match status" value="1"/>
</dbReference>
<name>A0ABW4U0V7_9SPHN</name>
<protein>
    <submittedName>
        <fullName evidence="2">HAD family hydrolase</fullName>
        <ecNumber evidence="2">3.1.3.-</ecNumber>
    </submittedName>
</protein>
<dbReference type="EMBL" id="JBHUGS010000004">
    <property type="protein sequence ID" value="MFD1951936.1"/>
    <property type="molecule type" value="Genomic_DNA"/>
</dbReference>
<dbReference type="PRINTS" id="PR00413">
    <property type="entry name" value="HADHALOGNASE"/>
</dbReference>
<dbReference type="Gene3D" id="3.40.50.1000">
    <property type="entry name" value="HAD superfamily/HAD-like"/>
    <property type="match status" value="1"/>
</dbReference>
<dbReference type="SFLD" id="SFLDG01129">
    <property type="entry name" value="C1.5:_HAD__Beta-PGM__Phosphata"/>
    <property type="match status" value="1"/>
</dbReference>
<keyword evidence="3" id="KW-1185">Reference proteome</keyword>
<proteinExistence type="predicted"/>